<dbReference type="EMBL" id="KV878243">
    <property type="protein sequence ID" value="OJZ85116.1"/>
    <property type="molecule type" value="Genomic_DNA"/>
</dbReference>
<name>A0A1M3TEE7_ASPLC</name>
<gene>
    <name evidence="1" type="ORF">ASPFODRAFT_719456</name>
</gene>
<dbReference type="VEuPathDB" id="FungiDB:ASPFODRAFT_719456"/>
<reference evidence="2" key="1">
    <citation type="journal article" date="2017" name="Genome Biol.">
        <title>Comparative genomics reveals high biological diversity and specific adaptations in the industrially and medically important fungal genus Aspergillus.</title>
        <authorList>
            <person name="de Vries R.P."/>
            <person name="Riley R."/>
            <person name="Wiebenga A."/>
            <person name="Aguilar-Osorio G."/>
            <person name="Amillis S."/>
            <person name="Uchima C.A."/>
            <person name="Anderluh G."/>
            <person name="Asadollahi M."/>
            <person name="Askin M."/>
            <person name="Barry K."/>
            <person name="Battaglia E."/>
            <person name="Bayram O."/>
            <person name="Benocci T."/>
            <person name="Braus-Stromeyer S.A."/>
            <person name="Caldana C."/>
            <person name="Canovas D."/>
            <person name="Cerqueira G.C."/>
            <person name="Chen F."/>
            <person name="Chen W."/>
            <person name="Choi C."/>
            <person name="Clum A."/>
            <person name="Dos Santos R.A."/>
            <person name="Damasio A.R."/>
            <person name="Diallinas G."/>
            <person name="Emri T."/>
            <person name="Fekete E."/>
            <person name="Flipphi M."/>
            <person name="Freyberg S."/>
            <person name="Gallo A."/>
            <person name="Gournas C."/>
            <person name="Habgood R."/>
            <person name="Hainaut M."/>
            <person name="Harispe M.L."/>
            <person name="Henrissat B."/>
            <person name="Hilden K.S."/>
            <person name="Hope R."/>
            <person name="Hossain A."/>
            <person name="Karabika E."/>
            <person name="Karaffa L."/>
            <person name="Karanyi Z."/>
            <person name="Krasevec N."/>
            <person name="Kuo A."/>
            <person name="Kusch H."/>
            <person name="LaButti K."/>
            <person name="Lagendijk E.L."/>
            <person name="Lapidus A."/>
            <person name="Levasseur A."/>
            <person name="Lindquist E."/>
            <person name="Lipzen A."/>
            <person name="Logrieco A.F."/>
            <person name="MacCabe A."/>
            <person name="Maekelae M.R."/>
            <person name="Malavazi I."/>
            <person name="Melin P."/>
            <person name="Meyer V."/>
            <person name="Mielnichuk N."/>
            <person name="Miskei M."/>
            <person name="Molnar A.P."/>
            <person name="Mule G."/>
            <person name="Ngan C.Y."/>
            <person name="Orejas M."/>
            <person name="Orosz E."/>
            <person name="Ouedraogo J.P."/>
            <person name="Overkamp K.M."/>
            <person name="Park H.-S."/>
            <person name="Perrone G."/>
            <person name="Piumi F."/>
            <person name="Punt P.J."/>
            <person name="Ram A.F."/>
            <person name="Ramon A."/>
            <person name="Rauscher S."/>
            <person name="Record E."/>
            <person name="Riano-Pachon D.M."/>
            <person name="Robert V."/>
            <person name="Roehrig J."/>
            <person name="Ruller R."/>
            <person name="Salamov A."/>
            <person name="Salih N.S."/>
            <person name="Samson R.A."/>
            <person name="Sandor E."/>
            <person name="Sanguinetti M."/>
            <person name="Schuetze T."/>
            <person name="Sepcic K."/>
            <person name="Shelest E."/>
            <person name="Sherlock G."/>
            <person name="Sophianopoulou V."/>
            <person name="Squina F.M."/>
            <person name="Sun H."/>
            <person name="Susca A."/>
            <person name="Todd R.B."/>
            <person name="Tsang A."/>
            <person name="Unkles S.E."/>
            <person name="van de Wiele N."/>
            <person name="van Rossen-Uffink D."/>
            <person name="Oliveira J.V."/>
            <person name="Vesth T.C."/>
            <person name="Visser J."/>
            <person name="Yu J.-H."/>
            <person name="Zhou M."/>
            <person name="Andersen M.R."/>
            <person name="Archer D.B."/>
            <person name="Baker S.E."/>
            <person name="Benoit I."/>
            <person name="Brakhage A.A."/>
            <person name="Braus G.H."/>
            <person name="Fischer R."/>
            <person name="Frisvad J.C."/>
            <person name="Goldman G.H."/>
            <person name="Houbraken J."/>
            <person name="Oakley B."/>
            <person name="Pocsi I."/>
            <person name="Scazzocchio C."/>
            <person name="Seiboth B."/>
            <person name="vanKuyk P.A."/>
            <person name="Wortman J."/>
            <person name="Dyer P.S."/>
            <person name="Grigoriev I.V."/>
        </authorList>
    </citation>
    <scope>NUCLEOTIDE SEQUENCE [LARGE SCALE GENOMIC DNA]</scope>
    <source>
        <strain evidence="2">CBS 106.47</strain>
    </source>
</reference>
<accession>A0A1M3TEE7</accession>
<evidence type="ECO:0000313" key="2">
    <source>
        <dbReference type="Proteomes" id="UP000184063"/>
    </source>
</evidence>
<protein>
    <submittedName>
        <fullName evidence="1">Uncharacterized protein</fullName>
    </submittedName>
</protein>
<dbReference type="Proteomes" id="UP000184063">
    <property type="component" value="Unassembled WGS sequence"/>
</dbReference>
<organism evidence="1 2">
    <name type="scientific">Aspergillus luchuensis (strain CBS 106.47)</name>
    <dbReference type="NCBI Taxonomy" id="1137211"/>
    <lineage>
        <taxon>Eukaryota</taxon>
        <taxon>Fungi</taxon>
        <taxon>Dikarya</taxon>
        <taxon>Ascomycota</taxon>
        <taxon>Pezizomycotina</taxon>
        <taxon>Eurotiomycetes</taxon>
        <taxon>Eurotiomycetidae</taxon>
        <taxon>Eurotiales</taxon>
        <taxon>Aspergillaceae</taxon>
        <taxon>Aspergillus</taxon>
        <taxon>Aspergillus subgen. Circumdati</taxon>
    </lineage>
</organism>
<sequence>MIAGPGELLVQAKPESSHPAWQQLALDRNYLPDNWLVQRGPTGARIGILTHISHTLFCLGQ</sequence>
<evidence type="ECO:0000313" key="1">
    <source>
        <dbReference type="EMBL" id="OJZ85116.1"/>
    </source>
</evidence>
<dbReference type="AlphaFoldDB" id="A0A1M3TEE7"/>
<proteinExistence type="predicted"/>